<protein>
    <recommendedName>
        <fullName evidence="3">YqjK-like protein</fullName>
    </recommendedName>
</protein>
<dbReference type="EMBL" id="JACHXP010000002">
    <property type="protein sequence ID" value="MBB3189263.1"/>
    <property type="molecule type" value="Genomic_DNA"/>
</dbReference>
<keyword evidence="2" id="KW-1185">Reference proteome</keyword>
<dbReference type="InterPro" id="IPR025612">
    <property type="entry name" value="YqjK"/>
</dbReference>
<dbReference type="RefSeq" id="WP_183324021.1">
    <property type="nucleotide sequence ID" value="NZ_JACHXP010000002.1"/>
</dbReference>
<evidence type="ECO:0008006" key="3">
    <source>
        <dbReference type="Google" id="ProtNLM"/>
    </source>
</evidence>
<dbReference type="AlphaFoldDB" id="A0A839V0G8"/>
<accession>A0A839V0G8</accession>
<name>A0A839V0G8_9GAMM</name>
<evidence type="ECO:0000313" key="2">
    <source>
        <dbReference type="Proteomes" id="UP000547614"/>
    </source>
</evidence>
<reference evidence="1 2" key="1">
    <citation type="submission" date="2020-08" db="EMBL/GenBank/DDBJ databases">
        <title>Genomic Encyclopedia of Type Strains, Phase III (KMG-III): the genomes of soil and plant-associated and newly described type strains.</title>
        <authorList>
            <person name="Whitman W."/>
        </authorList>
    </citation>
    <scope>NUCLEOTIDE SEQUENCE [LARGE SCALE GENOMIC DNA]</scope>
    <source>
        <strain evidence="1 2">CECT 7282</strain>
    </source>
</reference>
<dbReference type="Pfam" id="PF13997">
    <property type="entry name" value="YqjK"/>
    <property type="match status" value="1"/>
</dbReference>
<dbReference type="Proteomes" id="UP000547614">
    <property type="component" value="Unassembled WGS sequence"/>
</dbReference>
<comment type="caution">
    <text evidence="1">The sequence shown here is derived from an EMBL/GenBank/DDBJ whole genome shotgun (WGS) entry which is preliminary data.</text>
</comment>
<evidence type="ECO:0000313" key="1">
    <source>
        <dbReference type="EMBL" id="MBB3189263.1"/>
    </source>
</evidence>
<sequence length="92" mass="10652">MTRRDRQRHKAELEHLIEQQRVDLLVAADQWQMAGGAIDAGWHKLMRYKVPLLTAGGVLLYRGVRRPRNIRQLVQHLSTVAVAYKAVKRLLD</sequence>
<organism evidence="1 2">
    <name type="scientific">Halomonas cerina</name>
    <dbReference type="NCBI Taxonomy" id="447424"/>
    <lineage>
        <taxon>Bacteria</taxon>
        <taxon>Pseudomonadati</taxon>
        <taxon>Pseudomonadota</taxon>
        <taxon>Gammaproteobacteria</taxon>
        <taxon>Oceanospirillales</taxon>
        <taxon>Halomonadaceae</taxon>
        <taxon>Halomonas</taxon>
    </lineage>
</organism>
<gene>
    <name evidence="1" type="ORF">FHR94_000485</name>
</gene>
<proteinExistence type="predicted"/>